<evidence type="ECO:0000313" key="5">
    <source>
        <dbReference type="EMBL" id="GMG21678.1"/>
    </source>
</evidence>
<evidence type="ECO:0000256" key="4">
    <source>
        <dbReference type="PIRNR" id="PIRNR000779"/>
    </source>
</evidence>
<keyword evidence="6" id="KW-1185">Reference proteome</keyword>
<dbReference type="OrthoDB" id="20018at2759"/>
<name>A0A9W6YW36_AMBMO</name>
<evidence type="ECO:0000313" key="6">
    <source>
        <dbReference type="Proteomes" id="UP001165063"/>
    </source>
</evidence>
<dbReference type="InterPro" id="IPR005570">
    <property type="entry name" value="RPABC3"/>
</dbReference>
<dbReference type="Proteomes" id="UP001165063">
    <property type="component" value="Unassembled WGS sequence"/>
</dbReference>
<protein>
    <recommendedName>
        <fullName evidence="4">DNA-directed RNA polymerases I, II, and III subunit RPABC3</fullName>
    </recommendedName>
</protein>
<comment type="subcellular location">
    <subcellularLocation>
        <location evidence="1">Nucleus</location>
    </subcellularLocation>
</comment>
<proteinExistence type="inferred from homology"/>
<evidence type="ECO:0000256" key="2">
    <source>
        <dbReference type="ARBA" id="ARBA00008912"/>
    </source>
</evidence>
<dbReference type="GO" id="GO:0005666">
    <property type="term" value="C:RNA polymerase III complex"/>
    <property type="evidence" value="ECO:0007669"/>
    <property type="project" value="TreeGrafter"/>
</dbReference>
<dbReference type="PIRSF" id="PIRSF000779">
    <property type="entry name" value="RNA_pol_Rpb8"/>
    <property type="match status" value="1"/>
</dbReference>
<dbReference type="SUPFAM" id="SSF50249">
    <property type="entry name" value="Nucleic acid-binding proteins"/>
    <property type="match status" value="1"/>
</dbReference>
<dbReference type="GO" id="GO:0006351">
    <property type="term" value="P:DNA-templated transcription"/>
    <property type="evidence" value="ECO:0007669"/>
    <property type="project" value="UniProtKB-UniRule"/>
</dbReference>
<dbReference type="GO" id="GO:0005665">
    <property type="term" value="C:RNA polymerase II, core complex"/>
    <property type="evidence" value="ECO:0007669"/>
    <property type="project" value="UniProtKB-UniRule"/>
</dbReference>
<dbReference type="GO" id="GO:0003899">
    <property type="term" value="F:DNA-directed RNA polymerase activity"/>
    <property type="evidence" value="ECO:0007669"/>
    <property type="project" value="UniProtKB-UniRule"/>
</dbReference>
<accession>A0A9W6YW36</accession>
<comment type="similarity">
    <text evidence="2 4">Belongs to the eukaryotic RPB8 RNA polymerase subunit family.</text>
</comment>
<dbReference type="Pfam" id="PF03870">
    <property type="entry name" value="RNA_pol_Rpb8"/>
    <property type="match status" value="1"/>
</dbReference>
<dbReference type="InterPro" id="IPR012340">
    <property type="entry name" value="NA-bd_OB-fold"/>
</dbReference>
<dbReference type="AlphaFoldDB" id="A0A9W6YW36"/>
<evidence type="ECO:0000256" key="3">
    <source>
        <dbReference type="ARBA" id="ARBA00023242"/>
    </source>
</evidence>
<comment type="function">
    <text evidence="4">DNA-dependent RNA polymerase catalyzes the transcription of DNA into RNA using the four ribonucleoside triphosphates as substrates. Common component of RNA polymerases I, II and III which synthesize ribosomal RNA precursors, mRNA precursors and many functional non-coding RNAs, and small RNAs, such as 5S rRNA and tRNAs, respectively.</text>
</comment>
<comment type="caution">
    <text evidence="5">The sequence shown here is derived from an EMBL/GenBank/DDBJ whole genome shotgun (WGS) entry which is preliminary data.</text>
</comment>
<reference evidence="5" key="1">
    <citation type="submission" date="2023-04" db="EMBL/GenBank/DDBJ databases">
        <title>Ambrosiozyma monospora NBRC 1965.</title>
        <authorList>
            <person name="Ichikawa N."/>
            <person name="Sato H."/>
            <person name="Tonouchi N."/>
        </authorList>
    </citation>
    <scope>NUCLEOTIDE SEQUENCE</scope>
    <source>
        <strain evidence="5">NBRC 1965</strain>
    </source>
</reference>
<organism evidence="5 6">
    <name type="scientific">Ambrosiozyma monospora</name>
    <name type="common">Yeast</name>
    <name type="synonym">Endomycopsis monosporus</name>
    <dbReference type="NCBI Taxonomy" id="43982"/>
    <lineage>
        <taxon>Eukaryota</taxon>
        <taxon>Fungi</taxon>
        <taxon>Dikarya</taxon>
        <taxon>Ascomycota</taxon>
        <taxon>Saccharomycotina</taxon>
        <taxon>Pichiomycetes</taxon>
        <taxon>Pichiales</taxon>
        <taxon>Pichiaceae</taxon>
        <taxon>Ambrosiozyma</taxon>
    </lineage>
</organism>
<dbReference type="FunFam" id="2.40.50.140:FF:000191">
    <property type="entry name" value="DNA-directed RNA polymerases I, II, and III subunit RPABC3"/>
    <property type="match status" value="1"/>
</dbReference>
<evidence type="ECO:0000256" key="1">
    <source>
        <dbReference type="ARBA" id="ARBA00004123"/>
    </source>
</evidence>
<dbReference type="Gene3D" id="2.40.50.140">
    <property type="entry name" value="Nucleic acid-binding proteins"/>
    <property type="match status" value="1"/>
</dbReference>
<keyword evidence="3 4" id="KW-0539">Nucleus</keyword>
<dbReference type="PANTHER" id="PTHR10917">
    <property type="entry name" value="DNA-DIRECTED RNA POLYMERASES I, II, AND III SUBUNIT RPABC3"/>
    <property type="match status" value="1"/>
</dbReference>
<gene>
    <name evidence="5" type="ORF">Amon01_000217800</name>
</gene>
<dbReference type="EMBL" id="BSXU01000757">
    <property type="protein sequence ID" value="GMG21678.1"/>
    <property type="molecule type" value="Genomic_DNA"/>
</dbReference>
<dbReference type="SMART" id="SM00658">
    <property type="entry name" value="RPOL8c"/>
    <property type="match status" value="1"/>
</dbReference>
<sequence>MSTTLFDDVFNVQSVDSARYDKVSRIIASSTSSQDTKLTLDINTELFPVSTSDTLTITLAKTLSLDDSTAEEFLSSNGSWRPPKPNQRSLMDEYDYVMHGTVYKFEEGKNDKISVYVSFGGLLMCLEGNYRSLSNLKQENLYILIRH</sequence>
<dbReference type="PANTHER" id="PTHR10917:SF0">
    <property type="entry name" value="DNA-DIRECTED RNA POLYMERASES I, II, AND III SUBUNIT RPABC3"/>
    <property type="match status" value="1"/>
</dbReference>
<dbReference type="GO" id="GO:0005736">
    <property type="term" value="C:RNA polymerase I complex"/>
    <property type="evidence" value="ECO:0007669"/>
    <property type="project" value="TreeGrafter"/>
</dbReference>